<sequence length="396" mass="46690">MEARNLHKATHKHHHHPQHHSLKHRHRRDHDHEDDENKTNKAELEEFLVSNLTWLSHDQIEVLNDLKNDGSNMTELQKEIWIFYNILKGKPRRNAAEFYLLDCISWLVNLIGVEKMIDVSNLLKNSGIDSTMKAQDFLNQFSNETTKIYVEMYMSRCVNFFGIETEEFIHSLNENKNSLIFSAYDNYMIKEQNNTFFMSIKAESLFKGYHFEEALELYDTILSMNEEEISFLITLSQIKKRKADALMFLERYDEAIIIYEKYLETDENSEISDKLINALIQRADKSYDKATPEIFAKINEFFDQLEDDEAKHDAIHSIEHGCIRILYSVFGIHKAEELINLRDNSTQGFQTKYTEFFNNLTEEGQKRIANSYMKSCRKVLTFDSEESIPPTMINFL</sequence>
<dbReference type="Proteomes" id="UP000887579">
    <property type="component" value="Unplaced"/>
</dbReference>
<protein>
    <submittedName>
        <fullName evidence="2">Polyprotein allergen nematode domain-containing protein</fullName>
    </submittedName>
</protein>
<dbReference type="WBParaSite" id="ES5_v2.g26346.t1">
    <property type="protein sequence ID" value="ES5_v2.g26346.t1"/>
    <property type="gene ID" value="ES5_v2.g26346"/>
</dbReference>
<evidence type="ECO:0000313" key="1">
    <source>
        <dbReference type="Proteomes" id="UP000887579"/>
    </source>
</evidence>
<proteinExistence type="predicted"/>
<reference evidence="2" key="1">
    <citation type="submission" date="2022-11" db="UniProtKB">
        <authorList>
            <consortium name="WormBaseParasite"/>
        </authorList>
    </citation>
    <scope>IDENTIFICATION</scope>
</reference>
<organism evidence="1 2">
    <name type="scientific">Panagrolaimus sp. ES5</name>
    <dbReference type="NCBI Taxonomy" id="591445"/>
    <lineage>
        <taxon>Eukaryota</taxon>
        <taxon>Metazoa</taxon>
        <taxon>Ecdysozoa</taxon>
        <taxon>Nematoda</taxon>
        <taxon>Chromadorea</taxon>
        <taxon>Rhabditida</taxon>
        <taxon>Tylenchina</taxon>
        <taxon>Panagrolaimomorpha</taxon>
        <taxon>Panagrolaimoidea</taxon>
        <taxon>Panagrolaimidae</taxon>
        <taxon>Panagrolaimus</taxon>
    </lineage>
</organism>
<name>A0AC34GA61_9BILA</name>
<evidence type="ECO:0000313" key="2">
    <source>
        <dbReference type="WBParaSite" id="ES5_v2.g26346.t1"/>
    </source>
</evidence>
<accession>A0AC34GA61</accession>